<dbReference type="AlphaFoldDB" id="A0A0A1FHK0"/>
<dbReference type="HOGENOM" id="CLU_3307841_0_0_4"/>
<organism evidence="2 3">
    <name type="scientific">Collimonas arenae</name>
    <dbReference type="NCBI Taxonomy" id="279058"/>
    <lineage>
        <taxon>Bacteria</taxon>
        <taxon>Pseudomonadati</taxon>
        <taxon>Pseudomonadota</taxon>
        <taxon>Betaproteobacteria</taxon>
        <taxon>Burkholderiales</taxon>
        <taxon>Oxalobacteraceae</taxon>
        <taxon>Collimonas</taxon>
    </lineage>
</organism>
<proteinExistence type="predicted"/>
<keyword evidence="3" id="KW-1185">Reference proteome</keyword>
<evidence type="ECO:0000313" key="2">
    <source>
        <dbReference type="EMBL" id="AIY42357.1"/>
    </source>
</evidence>
<accession>A0A0A1FHK0</accession>
<reference evidence="3" key="1">
    <citation type="journal article" date="2014" name="Soil Biol. Biochem.">
        <title>Structure and function of bacterial communities in ageing soils: Insights from the Mendocino ecological staircase.</title>
        <authorList>
            <person name="Uroz S."/>
            <person name="Tech J.J."/>
            <person name="Sawaya N.A."/>
            <person name="Frey-Klett P."/>
            <person name="Leveau J.H.J."/>
        </authorList>
    </citation>
    <scope>NUCLEOTIDE SEQUENCE [LARGE SCALE GENOMIC DNA]</scope>
    <source>
        <strain evidence="3">Cal35</strain>
    </source>
</reference>
<dbReference type="EMBL" id="CP009962">
    <property type="protein sequence ID" value="AIY42357.1"/>
    <property type="molecule type" value="Genomic_DNA"/>
</dbReference>
<name>A0A0A1FHK0_9BURK</name>
<sequence length="39" mass="4269">MKMRFDNQAHGDAPIQQAVIPPFQTADAPSPRAGCRDDD</sequence>
<protein>
    <submittedName>
        <fullName evidence="2">Uncharacterized protein</fullName>
    </submittedName>
</protein>
<feature type="region of interest" description="Disordered" evidence="1">
    <location>
        <begin position="1"/>
        <end position="39"/>
    </location>
</feature>
<evidence type="ECO:0000313" key="3">
    <source>
        <dbReference type="Proteomes" id="UP000030302"/>
    </source>
</evidence>
<evidence type="ECO:0000256" key="1">
    <source>
        <dbReference type="SAM" id="MobiDB-lite"/>
    </source>
</evidence>
<dbReference type="KEGG" id="care:LT85_3199"/>
<gene>
    <name evidence="2" type="ORF">LT85_3199</name>
</gene>
<dbReference type="Proteomes" id="UP000030302">
    <property type="component" value="Chromosome"/>
</dbReference>